<organism evidence="1 2">
    <name type="scientific">Campylobacter curvus (strain 525.92)</name>
    <dbReference type="NCBI Taxonomy" id="360105"/>
    <lineage>
        <taxon>Bacteria</taxon>
        <taxon>Pseudomonadati</taxon>
        <taxon>Campylobacterota</taxon>
        <taxon>Epsilonproteobacteria</taxon>
        <taxon>Campylobacterales</taxon>
        <taxon>Campylobacteraceae</taxon>
        <taxon>Campylobacter</taxon>
    </lineage>
</organism>
<protein>
    <submittedName>
        <fullName evidence="1">Uncharacterized protein</fullName>
    </submittedName>
</protein>
<dbReference type="EMBL" id="CP000767">
    <property type="protein sequence ID" value="EAU00345.1"/>
    <property type="molecule type" value="Genomic_DNA"/>
</dbReference>
<dbReference type="RefSeq" id="WP_011992804.1">
    <property type="nucleotide sequence ID" value="NC_009715.2"/>
</dbReference>
<dbReference type="STRING" id="360105.CCV52592_0030"/>
<dbReference type="HOGENOM" id="CLU_666798_0_0_7"/>
<proteinExistence type="predicted"/>
<dbReference type="AlphaFoldDB" id="A7H0U1"/>
<dbReference type="KEGG" id="ccv:CCV52592_0030"/>
<dbReference type="OrthoDB" id="5360240at2"/>
<reference evidence="1" key="1">
    <citation type="submission" date="2016-07" db="EMBL/GenBank/DDBJ databases">
        <title>Comparative genomics of the Campylobacter concisus group.</title>
        <authorList>
            <person name="Miller W.G."/>
            <person name="Yee E."/>
            <person name="Chapman M.H."/>
            <person name="Huynh S."/>
            <person name="Bono J.L."/>
            <person name="On S.L.W."/>
            <person name="StLeger J."/>
            <person name="Foster G."/>
            <person name="Parker C.T."/>
        </authorList>
    </citation>
    <scope>NUCLEOTIDE SEQUENCE</scope>
    <source>
        <strain evidence="1">525.92</strain>
    </source>
</reference>
<evidence type="ECO:0000313" key="1">
    <source>
        <dbReference type="EMBL" id="EAU00345.1"/>
    </source>
</evidence>
<sequence length="412" mass="45760">MAYYNPQRVDFNPNTMTIGAVGNIGRSLWDIYQDNVRKNQTQAKLDETNRSNLASEAQAVANSAETARSHYASEKQRADELDQKKIFNDAQINHWGNQDKILGFNADTSRMNANIAAGNLGLNQNKFAYQQKTDAAKLNDSALQTDMALNALGITLPQEIQNLPQEAQLAYKKALLGVNTPNGNVYQALKDRGVNPMTGEISIKKKQPTQAERNSITSLIALSELLTGAKTRFTGGEQGALQNATHGVANFFGIQDPDTQFFKDTLRMAQQQAKDMLGSGKISNMQYYDLLRALPDPNAWSDSGYRTNNDATMNNLLNILTTKIQTLRDSGIDTSELEESLAPTYKNIFENGYFDNKFRAFDANGRRLRQEQNNQIPQNSGFVPKGVDNNATNTNQNVIQQKASNGMIINFR</sequence>
<evidence type="ECO:0000313" key="2">
    <source>
        <dbReference type="Proteomes" id="UP000006380"/>
    </source>
</evidence>
<keyword evidence="2" id="KW-1185">Reference proteome</keyword>
<dbReference type="Proteomes" id="UP000006380">
    <property type="component" value="Chromosome"/>
</dbReference>
<accession>A7H0U1</accession>
<name>A7H0U1_CAMC5</name>
<gene>
    <name evidence="1" type="ORF">CCV52592_0030</name>
</gene>